<organism evidence="2 3">
    <name type="scientific">Luteibacter rhizovicinus</name>
    <dbReference type="NCBI Taxonomy" id="242606"/>
    <lineage>
        <taxon>Bacteria</taxon>
        <taxon>Pseudomonadati</taxon>
        <taxon>Pseudomonadota</taxon>
        <taxon>Gammaproteobacteria</taxon>
        <taxon>Lysobacterales</taxon>
        <taxon>Rhodanobacteraceae</taxon>
        <taxon>Luteibacter</taxon>
    </lineage>
</organism>
<feature type="compositionally biased region" description="Polar residues" evidence="1">
    <location>
        <begin position="1"/>
        <end position="10"/>
    </location>
</feature>
<keyword evidence="3" id="KW-1185">Reference proteome</keyword>
<gene>
    <name evidence="2" type="ORF">EC912_105151</name>
</gene>
<evidence type="ECO:0000256" key="1">
    <source>
        <dbReference type="SAM" id="MobiDB-lite"/>
    </source>
</evidence>
<protein>
    <submittedName>
        <fullName evidence="2">Uncharacterized protein</fullName>
    </submittedName>
</protein>
<dbReference type="Proteomes" id="UP000295645">
    <property type="component" value="Unassembled WGS sequence"/>
</dbReference>
<feature type="compositionally biased region" description="Basic residues" evidence="1">
    <location>
        <begin position="39"/>
        <end position="49"/>
    </location>
</feature>
<evidence type="ECO:0000313" key="2">
    <source>
        <dbReference type="EMBL" id="TCV93291.1"/>
    </source>
</evidence>
<feature type="region of interest" description="Disordered" evidence="1">
    <location>
        <begin position="1"/>
        <end position="49"/>
    </location>
</feature>
<accession>A0A4R3YM16</accession>
<proteinExistence type="predicted"/>
<dbReference type="RefSeq" id="WP_165973599.1">
    <property type="nucleotide sequence ID" value="NZ_SMCS01000005.1"/>
</dbReference>
<name>A0A4R3YM16_9GAMM</name>
<comment type="caution">
    <text evidence="2">The sequence shown here is derived from an EMBL/GenBank/DDBJ whole genome shotgun (WGS) entry which is preliminary data.</text>
</comment>
<evidence type="ECO:0000313" key="3">
    <source>
        <dbReference type="Proteomes" id="UP000295645"/>
    </source>
</evidence>
<dbReference type="AlphaFoldDB" id="A0A4R3YM16"/>
<dbReference type="EMBL" id="SMCS01000005">
    <property type="protein sequence ID" value="TCV93291.1"/>
    <property type="molecule type" value="Genomic_DNA"/>
</dbReference>
<reference evidence="2 3" key="1">
    <citation type="submission" date="2019-03" db="EMBL/GenBank/DDBJ databases">
        <title>Above-ground endophytic microbial communities from plants in different locations in the United States.</title>
        <authorList>
            <person name="Frank C."/>
        </authorList>
    </citation>
    <scope>NUCLEOTIDE SEQUENCE [LARGE SCALE GENOMIC DNA]</scope>
    <source>
        <strain evidence="2 3">LP_13_YM</strain>
    </source>
</reference>
<sequence length="49" mass="5262">MKEQGKQPNSGYPEEQLKPSRGKPKLPGEGGATEPQNMPKKKPGKQSSA</sequence>